<name>A0A8K1FJ56_PYTOL</name>
<evidence type="ECO:0000256" key="4">
    <source>
        <dbReference type="ARBA" id="ARBA00022803"/>
    </source>
</evidence>
<feature type="coiled-coil region" evidence="6">
    <location>
        <begin position="323"/>
        <end position="357"/>
    </location>
</feature>
<keyword evidence="5" id="KW-0966">Cell projection</keyword>
<evidence type="ECO:0000256" key="7">
    <source>
        <dbReference type="SAM" id="MobiDB-lite"/>
    </source>
</evidence>
<keyword evidence="4" id="KW-0802">TPR repeat</keyword>
<dbReference type="GO" id="GO:0036064">
    <property type="term" value="C:ciliary basal body"/>
    <property type="evidence" value="ECO:0007669"/>
    <property type="project" value="TreeGrafter"/>
</dbReference>
<evidence type="ECO:0000313" key="9">
    <source>
        <dbReference type="Proteomes" id="UP000794436"/>
    </source>
</evidence>
<dbReference type="GO" id="GO:0030992">
    <property type="term" value="C:intraciliary transport particle B"/>
    <property type="evidence" value="ECO:0007669"/>
    <property type="project" value="TreeGrafter"/>
</dbReference>
<evidence type="ECO:0000256" key="1">
    <source>
        <dbReference type="ARBA" id="ARBA00004138"/>
    </source>
</evidence>
<dbReference type="GO" id="GO:0035735">
    <property type="term" value="P:intraciliary transport involved in cilium assembly"/>
    <property type="evidence" value="ECO:0007669"/>
    <property type="project" value="TreeGrafter"/>
</dbReference>
<organism evidence="8 9">
    <name type="scientific">Pythium oligandrum</name>
    <name type="common">Mycoparasitic fungus</name>
    <dbReference type="NCBI Taxonomy" id="41045"/>
    <lineage>
        <taxon>Eukaryota</taxon>
        <taxon>Sar</taxon>
        <taxon>Stramenopiles</taxon>
        <taxon>Oomycota</taxon>
        <taxon>Peronosporomycetes</taxon>
        <taxon>Pythiales</taxon>
        <taxon>Pythiaceae</taxon>
        <taxon>Pythium</taxon>
    </lineage>
</organism>
<dbReference type="AlphaFoldDB" id="A0A8K1FJ56"/>
<accession>A0A8K1FJ56</accession>
<dbReference type="InterPro" id="IPR011990">
    <property type="entry name" value="TPR-like_helical_dom_sf"/>
</dbReference>
<dbReference type="GO" id="GO:0097546">
    <property type="term" value="C:ciliary base"/>
    <property type="evidence" value="ECO:0007669"/>
    <property type="project" value="TreeGrafter"/>
</dbReference>
<keyword evidence="3" id="KW-0677">Repeat</keyword>
<dbReference type="PANTHER" id="PTHR14781">
    <property type="entry name" value="INTRAFLAGELLAR TRANSPORT PROTEIN 56"/>
    <property type="match status" value="1"/>
</dbReference>
<proteinExistence type="inferred from homology"/>
<comment type="subcellular location">
    <subcellularLocation>
        <location evidence="1">Cell projection</location>
        <location evidence="1">Cilium</location>
    </subcellularLocation>
</comment>
<dbReference type="OrthoDB" id="95390at2759"/>
<comment type="similarity">
    <text evidence="2">Belongs to the IFT56 family.</text>
</comment>
<feature type="region of interest" description="Disordered" evidence="7">
    <location>
        <begin position="76"/>
        <end position="98"/>
    </location>
</feature>
<evidence type="ECO:0000256" key="6">
    <source>
        <dbReference type="SAM" id="Coils"/>
    </source>
</evidence>
<keyword evidence="9" id="KW-1185">Reference proteome</keyword>
<comment type="caution">
    <text evidence="8">The sequence shown here is derived from an EMBL/GenBank/DDBJ whole genome shotgun (WGS) entry which is preliminary data.</text>
</comment>
<gene>
    <name evidence="8" type="ORF">Poli38472_005392</name>
</gene>
<dbReference type="GO" id="GO:0120170">
    <property type="term" value="F:intraciliary transport particle B binding"/>
    <property type="evidence" value="ECO:0007669"/>
    <property type="project" value="TreeGrafter"/>
</dbReference>
<evidence type="ECO:0000313" key="8">
    <source>
        <dbReference type="EMBL" id="TMW62774.1"/>
    </source>
</evidence>
<evidence type="ECO:0000256" key="5">
    <source>
        <dbReference type="ARBA" id="ARBA00023273"/>
    </source>
</evidence>
<sequence length="1068" mass="124294">MDEQEDDEVRRQERVRLPVRRRNYEKDTPIALQAPRPSAYAYYKKLVQDFENLDTELQEQHATQERLQADLERNKAKYEAHERERQQRERQEWERRRDRDMEEICEQSNVLEKIRHEYSELEEEELRLQAELEVLQEKQHEANQTEAHRISKLVHDRGSILDEEIAKGRMDIEFITKIVTTANRAKQEQSKTDIGLHAVVNSIQQRRQDAFREAAARFHERLHSFELEREALRQKTDEIKWKKQRALKILSTNQQEVIKGFFVTPREALNEANPRLPVLDFGSILDTLSQSGDTVRRLQGEDNVRQSARRQLDDALSEAKRNLELGPQKLDELQQRLRQHEQEAQRLERLLSSAETPYDERWSVETYSTDQLSIVYYLRTLIFRWIEEAVETARCQPERSLLEMEIRRAEQTRVAFAAQEQRDRTIRAAVAVQIEWMDEVIEEMVRSIHQELSYSAEQVRSVINNASRRLFFPSLNAKDGKMKPAKASATPPGVPAPTLRWAMFESTWDELKSQRKMISMTRPSKVLMMHPAPRDIAESNECTQAIPLAGEKASTQVYNLVTSLLDSIQHAPFMMIKEVEQWRLGRACCLYYLFQFDEAERESLLTQRLPLCNRLLYLIAHRRKNGELVVLDRYKQLSMSSMEDQLALAFTSMLQHNYQEAVEIYKRLLQQHREHSGALQIYLAMCYFCLDYYDVSLEVLAVYLEAHPESFVAANLKASNQFRLYSGLEANEELENFLHRHPNHPCVNDSSTDMLGLHSVMQHNKTIFMESAGIEQHASLERSRALSVLQSLVDRIPEAKMNLVLAHLQRHQYRQAFELVEDVEPVTPTEHIVKGVLHATIGEQTNSKEHTFLAEKYFHTIGSSPSECDTIPGRQCMASYHILRKEFTDANVYLSSIATYLISSDVFNWNYGISLAASGNFQEAEDVLTRVHSERLRTDLAYCSWLARAYIMNGKNAGLAWELYLKMENTADAFKVLKLIANDYYRAQLYYFAVKAFDVLERLDPDPEFWEAKRGACLGYFQQVALGHEPLSAHRCDEVLKLLLTSKNVVESNRLGTMLKKWVQSITA</sequence>
<dbReference type="SUPFAM" id="SSF48452">
    <property type="entry name" value="TPR-like"/>
    <property type="match status" value="2"/>
</dbReference>
<dbReference type="Gene3D" id="1.25.40.10">
    <property type="entry name" value="Tetratricopeptide repeat domain"/>
    <property type="match status" value="2"/>
</dbReference>
<evidence type="ECO:0000256" key="2">
    <source>
        <dbReference type="ARBA" id="ARBA00007834"/>
    </source>
</evidence>
<dbReference type="EMBL" id="SPLM01000073">
    <property type="protein sequence ID" value="TMW62774.1"/>
    <property type="molecule type" value="Genomic_DNA"/>
</dbReference>
<reference evidence="8" key="1">
    <citation type="submission" date="2019-03" db="EMBL/GenBank/DDBJ databases">
        <title>Long read genome sequence of the mycoparasitic Pythium oligandrum ATCC 38472 isolated from sugarbeet rhizosphere.</title>
        <authorList>
            <person name="Gaulin E."/>
        </authorList>
    </citation>
    <scope>NUCLEOTIDE SEQUENCE</scope>
    <source>
        <strain evidence="8">ATCC 38472_TT</strain>
    </source>
</reference>
<dbReference type="PANTHER" id="PTHR14781:SF0">
    <property type="entry name" value="INTRAFLAGELLAR TRANSPORT PROTEIN 56"/>
    <property type="match status" value="1"/>
</dbReference>
<dbReference type="GO" id="GO:0035720">
    <property type="term" value="P:intraciliary anterograde transport"/>
    <property type="evidence" value="ECO:0007669"/>
    <property type="project" value="TreeGrafter"/>
</dbReference>
<dbReference type="InterPro" id="IPR030511">
    <property type="entry name" value="TTC26"/>
</dbReference>
<protein>
    <submittedName>
        <fullName evidence="8">Uncharacterized protein</fullName>
    </submittedName>
</protein>
<evidence type="ECO:0000256" key="3">
    <source>
        <dbReference type="ARBA" id="ARBA00022737"/>
    </source>
</evidence>
<dbReference type="Proteomes" id="UP000794436">
    <property type="component" value="Unassembled WGS sequence"/>
</dbReference>
<keyword evidence="6" id="KW-0175">Coiled coil</keyword>